<evidence type="ECO:0000256" key="13">
    <source>
        <dbReference type="ARBA" id="ARBA00022723"/>
    </source>
</evidence>
<dbReference type="SUPFAM" id="SSF52242">
    <property type="entry name" value="Cobalamin (vitamin B12)-binding domain"/>
    <property type="match status" value="1"/>
</dbReference>
<evidence type="ECO:0000256" key="22">
    <source>
        <dbReference type="PIRSR" id="PIRSR000381-1"/>
    </source>
</evidence>
<dbReference type="Gene3D" id="3.20.20.330">
    <property type="entry name" value="Homocysteine-binding-like domain"/>
    <property type="match status" value="1"/>
</dbReference>
<evidence type="ECO:0000256" key="4">
    <source>
        <dbReference type="ARBA" id="ARBA00005178"/>
    </source>
</evidence>
<evidence type="ECO:0000256" key="10">
    <source>
        <dbReference type="ARBA" id="ARBA00022628"/>
    </source>
</evidence>
<dbReference type="Gene3D" id="3.20.20.20">
    <property type="entry name" value="Dihydropteroate synthase-like"/>
    <property type="match status" value="1"/>
</dbReference>
<dbReference type="PROSITE" id="PS50970">
    <property type="entry name" value="HCY"/>
    <property type="match status" value="1"/>
</dbReference>
<feature type="binding site" evidence="22 24">
    <location>
        <position position="232"/>
    </location>
    <ligand>
        <name>Zn(2+)</name>
        <dbReference type="ChEBI" id="CHEBI:29105"/>
    </ligand>
</feature>
<dbReference type="EMBL" id="DXHL01000015">
    <property type="protein sequence ID" value="HIW10392.1"/>
    <property type="molecule type" value="Genomic_DNA"/>
</dbReference>
<evidence type="ECO:0000256" key="6">
    <source>
        <dbReference type="ARBA" id="ARBA00012032"/>
    </source>
</evidence>
<feature type="domain" description="B12-binding" evidence="28">
    <location>
        <begin position="732"/>
        <end position="863"/>
    </location>
</feature>
<comment type="domain">
    <text evidence="21">Modular enzyme with four functionally distinct domains. The isolated Hcy-binding domain catalyzes methyl transfer from free methylcobalamin to homocysteine. The Hcy-binding domain in association with the pterin-binding domain catalyzes the methylation of cob(I)alamin by methyltetrahydrofolate and the methylation of homocysteine. The B12-binding domain binds the cofactor. The AdoMet activation domain binds S-adenosyl-L-methionine. Under aerobic conditions cob(I)alamin can be converted to inactive cob(II)alamin. Reductive methylation by S-adenosyl-L-methionine and flavodoxin regenerates methylcobalamin.</text>
</comment>
<keyword evidence="17 21" id="KW-0170">Cobalt</keyword>
<dbReference type="Gene3D" id="1.10.288.10">
    <property type="entry name" value="Cobalamin-dependent Methionine Synthase, domain 2"/>
    <property type="match status" value="1"/>
</dbReference>
<evidence type="ECO:0000256" key="2">
    <source>
        <dbReference type="ARBA" id="ARBA00001947"/>
    </source>
</evidence>
<feature type="binding site" evidence="23">
    <location>
        <position position="1106"/>
    </location>
    <ligand>
        <name>S-adenosyl-L-methionine</name>
        <dbReference type="ChEBI" id="CHEBI:59789"/>
    </ligand>
</feature>
<comment type="caution">
    <text evidence="30">The sequence shown here is derived from an EMBL/GenBank/DDBJ whole genome shotgun (WGS) entry which is preliminary data.</text>
</comment>
<evidence type="ECO:0000256" key="15">
    <source>
        <dbReference type="ARBA" id="ARBA00022833"/>
    </source>
</evidence>
<dbReference type="InterPro" id="IPR000489">
    <property type="entry name" value="Pterin-binding_dom"/>
</dbReference>
<dbReference type="SMART" id="SM01018">
    <property type="entry name" value="B12-binding_2"/>
    <property type="match status" value="1"/>
</dbReference>
<comment type="cofactor">
    <cofactor evidence="3 21 22">
        <name>methylcob(III)alamin</name>
        <dbReference type="ChEBI" id="CHEBI:28115"/>
    </cofactor>
</comment>
<comment type="cofactor">
    <cofactor evidence="2 21 24">
        <name>Zn(2+)</name>
        <dbReference type="ChEBI" id="CHEBI:29105"/>
    </cofactor>
</comment>
<feature type="binding site" evidence="23">
    <location>
        <position position="930"/>
    </location>
    <ligand>
        <name>S-adenosyl-L-methionine</name>
        <dbReference type="ChEBI" id="CHEBI:59789"/>
    </ligand>
</feature>
<dbReference type="InterPro" id="IPR050554">
    <property type="entry name" value="Met_Synthase/Corrinoid"/>
</dbReference>
<evidence type="ECO:0000259" key="27">
    <source>
        <dbReference type="PROSITE" id="PS50974"/>
    </source>
</evidence>
<gene>
    <name evidence="30" type="primary">metH</name>
    <name evidence="30" type="ORF">H9888_02720</name>
</gene>
<evidence type="ECO:0000259" key="25">
    <source>
        <dbReference type="PROSITE" id="PS50970"/>
    </source>
</evidence>
<feature type="binding site" evidence="22 24">
    <location>
        <position position="296"/>
    </location>
    <ligand>
        <name>Zn(2+)</name>
        <dbReference type="ChEBI" id="CHEBI:29105"/>
    </ligand>
</feature>
<dbReference type="Pfam" id="PF02607">
    <property type="entry name" value="B12-binding_2"/>
    <property type="match status" value="1"/>
</dbReference>
<dbReference type="InterPro" id="IPR033706">
    <property type="entry name" value="Met_synthase_B12-bd"/>
</dbReference>
<keyword evidence="14" id="KW-0677">Repeat</keyword>
<evidence type="ECO:0000256" key="3">
    <source>
        <dbReference type="ARBA" id="ARBA00001956"/>
    </source>
</evidence>
<dbReference type="SUPFAM" id="SSF82282">
    <property type="entry name" value="Homocysteine S-methyltransferase"/>
    <property type="match status" value="1"/>
</dbReference>
<evidence type="ECO:0000256" key="11">
    <source>
        <dbReference type="ARBA" id="ARBA00022679"/>
    </source>
</evidence>
<dbReference type="GO" id="GO:0031419">
    <property type="term" value="F:cobalamin binding"/>
    <property type="evidence" value="ECO:0007669"/>
    <property type="project" value="UniProtKB-UniRule"/>
</dbReference>
<dbReference type="FunFam" id="3.20.20.330:FF:000001">
    <property type="entry name" value="Methionine synthase"/>
    <property type="match status" value="1"/>
</dbReference>
<feature type="binding site" evidence="23">
    <location>
        <position position="794"/>
    </location>
    <ligand>
        <name>methylcob(III)alamin</name>
        <dbReference type="ChEBI" id="CHEBI:28115"/>
    </ligand>
</feature>
<dbReference type="CDD" id="cd00740">
    <property type="entry name" value="MeTr"/>
    <property type="match status" value="1"/>
</dbReference>
<dbReference type="InterPro" id="IPR003759">
    <property type="entry name" value="Cbl-bd_cap"/>
</dbReference>
<comment type="catalytic activity">
    <reaction evidence="1 21">
        <text>(6S)-5-methyl-5,6,7,8-tetrahydrofolate + L-homocysteine = (6S)-5,6,7,8-tetrahydrofolate + L-methionine</text>
        <dbReference type="Rhea" id="RHEA:11172"/>
        <dbReference type="ChEBI" id="CHEBI:18608"/>
        <dbReference type="ChEBI" id="CHEBI:57453"/>
        <dbReference type="ChEBI" id="CHEBI:57844"/>
        <dbReference type="ChEBI" id="CHEBI:58199"/>
        <dbReference type="EC" id="2.1.1.13"/>
    </reaction>
</comment>
<dbReference type="PIRSF" id="PIRSF000381">
    <property type="entry name" value="MetH"/>
    <property type="match status" value="1"/>
</dbReference>
<evidence type="ECO:0000256" key="12">
    <source>
        <dbReference type="ARBA" id="ARBA00022691"/>
    </source>
</evidence>
<dbReference type="PANTHER" id="PTHR45833:SF1">
    <property type="entry name" value="METHIONINE SYNTHASE"/>
    <property type="match status" value="1"/>
</dbReference>
<dbReference type="InterPro" id="IPR006158">
    <property type="entry name" value="Cobalamin-bd"/>
</dbReference>
<dbReference type="Pfam" id="PF02965">
    <property type="entry name" value="Met_synt_B12"/>
    <property type="match status" value="1"/>
</dbReference>
<keyword evidence="15 21" id="KW-0862">Zinc</keyword>
<evidence type="ECO:0000256" key="5">
    <source>
        <dbReference type="ARBA" id="ARBA00010398"/>
    </source>
</evidence>
<dbReference type="NCBIfam" id="TIGR02082">
    <property type="entry name" value="metH"/>
    <property type="match status" value="1"/>
</dbReference>
<evidence type="ECO:0000256" key="8">
    <source>
        <dbReference type="ARBA" id="ARBA00022603"/>
    </source>
</evidence>
<reference evidence="30" key="2">
    <citation type="submission" date="2021-04" db="EMBL/GenBank/DDBJ databases">
        <authorList>
            <person name="Gilroy R."/>
        </authorList>
    </citation>
    <scope>NUCLEOTIDE SEQUENCE</scope>
    <source>
        <strain evidence="30">ChiBcec15-1070</strain>
    </source>
</reference>
<evidence type="ECO:0000256" key="19">
    <source>
        <dbReference type="ARBA" id="ARBA00031040"/>
    </source>
</evidence>
<evidence type="ECO:0000256" key="7">
    <source>
        <dbReference type="ARBA" id="ARBA00013998"/>
    </source>
</evidence>
<dbReference type="SUPFAM" id="SSF51717">
    <property type="entry name" value="Dihydropteroate synthetase-like"/>
    <property type="match status" value="1"/>
</dbReference>
<sequence>MERNIKEELRKRILVLDGGMGTLIQARKLQEADYGGHVGCNDYLVVSRPDVIAEIHAAYFEAGADIVSTDTFNANPVSLKDYELQSQTYELNRTAAALAREVADRYEKQDGRPRFVAGSVGPTNRSASMSPDVNNPGFRNITFDELAEGYAEQMRGLIAGGADLILIETVFDTLNCKAAIYALRTLIGDEQIPLMVSGTITDASGRVLSGQTVEAFYASVEHGNLLSIGLNCAFGARQMMPYIERIGRVAKMAVSAHPNAGLPNVMGGYDESAEHMAALIEEYLQRNLLNIVGGCCGTTPEHIRAIAEVARKYTPRTCRAPQDDEGATVLSGLEVQRVEPAANFVNVGERTNVAGSAKFARLIREHQYAEALAVAAEQVEGGAQVIDVCMDAPLIDAPKAMTEFLNLMAAEPEIARVPVMIDSSDWQVIEAGLRVAQGKSVVNSISLKEGEAKFLEHARRVRAFGAAAVVMLFDEKGQADSYERKIEIAGRAYRLLTENGFPAQDIIFDPNVLAVATGIDEHNDYGRAFIEATDWIKTHCPGAKVSGGVSNLSFSYRGNNPVREAMHSVFLYHATRAGMDMGIVNPSMLQIYDEINPELLTLCEDVILNRRADAAERLTAYAEAHMAAAQAGGETVKHDAWRNGTVEERIVHALVKGITTHIEADTMEAYEKYGSAIEVIDKVLMVGMGEVGELFGSGKMFLPQVVKSARVMKQAVAVLEPYIQTGETIEQGAKLLIATVKGDVHDIGKNIVSVVLACNGYQMIDLGVMTPPEKIVETAIAEKVDAVILSGLITPSLEEMRIVAEHFERAGLNIPICVGGATTSELHTAVRIAPSYSGLVAHSTDASSCARLVNSVLKEHDFHQKYKRKQEDIRIKYAELNAGQELRPLAEAREHKLRLEFSDRTITRPKHLGKRVLTRYPLEKLIERIDWTYFFIQWDLAGRYPAIFDHPTKGEEARRLFDDAQAMLRRLIASGQVRADAVVGIVPARSEGDDILMQGCIHADGTACGCGAPEIRLACLRSQNPRDEVNRSLADFVSPGPAAGMPQDYVAPFALGVTCDFRGDSDYENIMARILCDRFAEAFAVELSALLRDELWGFPEGSNGARIAMGYPSAPDHSGKRLIFNLLDVESEIPLRLTENYMMEPTAAVSGIVFAHPEADYFHIGVIDNEQLADYARRSGQQADDLRRVMPNNVL</sequence>
<dbReference type="InterPro" id="IPR004223">
    <property type="entry name" value="VitB12-dep_Met_synth_activ_dom"/>
</dbReference>
<dbReference type="PROSITE" id="PS50972">
    <property type="entry name" value="PTERIN_BINDING"/>
    <property type="match status" value="1"/>
</dbReference>
<dbReference type="GO" id="GO:0005829">
    <property type="term" value="C:cytosol"/>
    <property type="evidence" value="ECO:0007669"/>
    <property type="project" value="TreeGrafter"/>
</dbReference>
<evidence type="ECO:0000256" key="1">
    <source>
        <dbReference type="ARBA" id="ARBA00001700"/>
    </source>
</evidence>
<dbReference type="AlphaFoldDB" id="A0A9D1QDW0"/>
<evidence type="ECO:0000259" key="26">
    <source>
        <dbReference type="PROSITE" id="PS50972"/>
    </source>
</evidence>
<dbReference type="InterPro" id="IPR036594">
    <property type="entry name" value="Meth_synthase_dom"/>
</dbReference>
<dbReference type="Gene3D" id="3.10.196.10">
    <property type="entry name" value="Vitamin B12-dependent methionine synthase, activation domain"/>
    <property type="match status" value="1"/>
</dbReference>
<dbReference type="PROSITE" id="PS50974">
    <property type="entry name" value="ADOMET_ACTIVATION"/>
    <property type="match status" value="1"/>
</dbReference>
<protein>
    <recommendedName>
        <fullName evidence="7 20">Methionine synthase</fullName>
        <ecNumber evidence="6 20">2.1.1.13</ecNumber>
    </recommendedName>
    <alternativeName>
        <fullName evidence="19 21">5-methyltetrahydrofolate--homocysteine methyltransferase</fullName>
    </alternativeName>
</protein>
<dbReference type="GO" id="GO:0008270">
    <property type="term" value="F:zinc ion binding"/>
    <property type="evidence" value="ECO:0007669"/>
    <property type="project" value="UniProtKB-UniRule"/>
</dbReference>
<dbReference type="InterPro" id="IPR011005">
    <property type="entry name" value="Dihydropteroate_synth-like_sf"/>
</dbReference>
<evidence type="ECO:0000313" key="30">
    <source>
        <dbReference type="EMBL" id="HIW10392.1"/>
    </source>
</evidence>
<dbReference type="Pfam" id="PF02574">
    <property type="entry name" value="S-methyl_trans"/>
    <property type="match status" value="1"/>
</dbReference>
<keyword evidence="13 21" id="KW-0479">Metal-binding</keyword>
<evidence type="ECO:0000256" key="9">
    <source>
        <dbReference type="ARBA" id="ARBA00022605"/>
    </source>
</evidence>
<dbReference type="GO" id="GO:0008705">
    <property type="term" value="F:methionine synthase activity"/>
    <property type="evidence" value="ECO:0007669"/>
    <property type="project" value="UniProtKB-UniRule"/>
</dbReference>
<comment type="function">
    <text evidence="18 21">Catalyzes the transfer of a methyl group from methyl-cobalamin to homocysteine, yielding enzyme-bound cob(I)alamin and methionine. Subsequently, remethylates the cofactor using methyltetrahydrofolate.</text>
</comment>
<evidence type="ECO:0000259" key="29">
    <source>
        <dbReference type="PROSITE" id="PS51337"/>
    </source>
</evidence>
<dbReference type="InterPro" id="IPR036724">
    <property type="entry name" value="Cobalamin-bd_sf"/>
</dbReference>
<dbReference type="PROSITE" id="PS51337">
    <property type="entry name" value="B12_BINDING_NTER"/>
    <property type="match status" value="1"/>
</dbReference>
<organism evidence="30 31">
    <name type="scientific">Candidatus Rikenella faecigallinarum</name>
    <dbReference type="NCBI Taxonomy" id="2838745"/>
    <lineage>
        <taxon>Bacteria</taxon>
        <taxon>Pseudomonadati</taxon>
        <taxon>Bacteroidota</taxon>
        <taxon>Bacteroidia</taxon>
        <taxon>Bacteroidales</taxon>
        <taxon>Rikenellaceae</taxon>
        <taxon>Rikenella</taxon>
    </lineage>
</organism>
<dbReference type="GO" id="GO:0046653">
    <property type="term" value="P:tetrahydrofolate metabolic process"/>
    <property type="evidence" value="ECO:0007669"/>
    <property type="project" value="TreeGrafter"/>
</dbReference>
<feature type="domain" description="Hcy-binding" evidence="25">
    <location>
        <begin position="2"/>
        <end position="310"/>
    </location>
</feature>
<dbReference type="CDD" id="cd02069">
    <property type="entry name" value="methionine_synthase_B12_BD"/>
    <property type="match status" value="1"/>
</dbReference>
<comment type="similarity">
    <text evidence="5">Belongs to the vitamin-B12 dependent methionine synthase family.</text>
</comment>
<dbReference type="GO" id="GO:0050667">
    <property type="term" value="P:homocysteine metabolic process"/>
    <property type="evidence" value="ECO:0007669"/>
    <property type="project" value="TreeGrafter"/>
</dbReference>
<dbReference type="SUPFAM" id="SSF47644">
    <property type="entry name" value="Methionine synthase domain"/>
    <property type="match status" value="1"/>
</dbReference>
<name>A0A9D1QDW0_9BACT</name>
<evidence type="ECO:0000259" key="28">
    <source>
        <dbReference type="PROSITE" id="PS51332"/>
    </source>
</evidence>
<keyword evidence="16 21" id="KW-0486">Methionine biosynthesis</keyword>
<keyword evidence="11 21" id="KW-0808">Transferase</keyword>
<feature type="domain" description="Pterin-binding" evidence="26">
    <location>
        <begin position="344"/>
        <end position="648"/>
    </location>
</feature>
<dbReference type="SUPFAM" id="SSF56507">
    <property type="entry name" value="Methionine synthase activation domain-like"/>
    <property type="match status" value="1"/>
</dbReference>
<dbReference type="Gene3D" id="3.40.50.280">
    <property type="entry name" value="Cobalamin-binding domain"/>
    <property type="match status" value="1"/>
</dbReference>
<accession>A0A9D1QDW0</accession>
<reference evidence="30" key="1">
    <citation type="journal article" date="2021" name="PeerJ">
        <title>Extensive microbial diversity within the chicken gut microbiome revealed by metagenomics and culture.</title>
        <authorList>
            <person name="Gilroy R."/>
            <person name="Ravi A."/>
            <person name="Getino M."/>
            <person name="Pursley I."/>
            <person name="Horton D.L."/>
            <person name="Alikhan N.F."/>
            <person name="Baker D."/>
            <person name="Gharbi K."/>
            <person name="Hall N."/>
            <person name="Watson M."/>
            <person name="Adriaenssens E.M."/>
            <person name="Foster-Nyarko E."/>
            <person name="Jarju S."/>
            <person name="Secka A."/>
            <person name="Antonio M."/>
            <person name="Oren A."/>
            <person name="Chaudhuri R.R."/>
            <person name="La Ragione R."/>
            <person name="Hildebrand F."/>
            <person name="Pallen M.J."/>
        </authorList>
    </citation>
    <scope>NUCLEOTIDE SEQUENCE</scope>
    <source>
        <strain evidence="30">ChiBcec15-1070</strain>
    </source>
</reference>
<evidence type="ECO:0000256" key="21">
    <source>
        <dbReference type="PIRNR" id="PIRNR000381"/>
    </source>
</evidence>
<dbReference type="InterPro" id="IPR003726">
    <property type="entry name" value="HCY_dom"/>
</dbReference>
<dbReference type="Pfam" id="PF02310">
    <property type="entry name" value="B12-binding"/>
    <property type="match status" value="1"/>
</dbReference>
<keyword evidence="8 21" id="KW-0489">Methyltransferase</keyword>
<dbReference type="PROSITE" id="PS51332">
    <property type="entry name" value="B12_BINDING"/>
    <property type="match status" value="1"/>
</dbReference>
<dbReference type="InterPro" id="IPR011822">
    <property type="entry name" value="MetH"/>
</dbReference>
<keyword evidence="12 21" id="KW-0949">S-adenosyl-L-methionine</keyword>
<dbReference type="InterPro" id="IPR037010">
    <property type="entry name" value="VitB12-dep_Met_synth_activ_sf"/>
</dbReference>
<feature type="binding site" evidence="22 24">
    <location>
        <position position="295"/>
    </location>
    <ligand>
        <name>Zn(2+)</name>
        <dbReference type="ChEBI" id="CHEBI:29105"/>
    </ligand>
</feature>
<dbReference type="FunFam" id="1.10.1240.10:FF:000001">
    <property type="entry name" value="Methionine synthase"/>
    <property type="match status" value="1"/>
</dbReference>
<comment type="pathway">
    <text evidence="4 21">Amino-acid biosynthesis; L-methionine biosynthesis via de novo pathway; L-methionine from L-homocysteine (MetH route): step 1/1.</text>
</comment>
<feature type="domain" description="AdoMet activation" evidence="27">
    <location>
        <begin position="880"/>
        <end position="1195"/>
    </location>
</feature>
<dbReference type="GO" id="GO:0032259">
    <property type="term" value="P:methylation"/>
    <property type="evidence" value="ECO:0007669"/>
    <property type="project" value="UniProtKB-KW"/>
</dbReference>
<dbReference type="Proteomes" id="UP000823926">
    <property type="component" value="Unassembled WGS sequence"/>
</dbReference>
<feature type="binding site" description="axial binding residue" evidence="22">
    <location>
        <position position="745"/>
    </location>
    <ligand>
        <name>methylcob(III)alamin</name>
        <dbReference type="ChEBI" id="CHEBI:28115"/>
    </ligand>
    <ligandPart>
        <name>Co</name>
        <dbReference type="ChEBI" id="CHEBI:27638"/>
    </ligandPart>
</feature>
<evidence type="ECO:0000313" key="31">
    <source>
        <dbReference type="Proteomes" id="UP000823926"/>
    </source>
</evidence>
<dbReference type="Gene3D" id="1.10.1240.10">
    <property type="entry name" value="Methionine synthase domain"/>
    <property type="match status" value="1"/>
</dbReference>
<dbReference type="Pfam" id="PF00809">
    <property type="entry name" value="Pterin_bind"/>
    <property type="match status" value="1"/>
</dbReference>
<dbReference type="PANTHER" id="PTHR45833">
    <property type="entry name" value="METHIONINE SYNTHASE"/>
    <property type="match status" value="1"/>
</dbReference>
<dbReference type="FunFam" id="3.20.20.20:FF:000002">
    <property type="entry name" value="Methionine synthase"/>
    <property type="match status" value="1"/>
</dbReference>
<proteinExistence type="inferred from homology"/>
<evidence type="ECO:0000256" key="20">
    <source>
        <dbReference type="NCBIfam" id="TIGR02082"/>
    </source>
</evidence>
<keyword evidence="9 21" id="KW-0028">Amino-acid biosynthesis</keyword>
<dbReference type="EC" id="2.1.1.13" evidence="6 20"/>
<evidence type="ECO:0000256" key="24">
    <source>
        <dbReference type="PROSITE-ProRule" id="PRU00333"/>
    </source>
</evidence>
<evidence type="ECO:0000256" key="14">
    <source>
        <dbReference type="ARBA" id="ARBA00022737"/>
    </source>
</evidence>
<evidence type="ECO:0000256" key="23">
    <source>
        <dbReference type="PIRSR" id="PIRSR000381-2"/>
    </source>
</evidence>
<feature type="domain" description="B12-binding N-terminal" evidence="29">
    <location>
        <begin position="637"/>
        <end position="731"/>
    </location>
</feature>
<feature type="binding site" evidence="23">
    <location>
        <begin position="1161"/>
        <end position="1162"/>
    </location>
    <ligand>
        <name>S-adenosyl-L-methionine</name>
        <dbReference type="ChEBI" id="CHEBI:59789"/>
    </ligand>
</feature>
<dbReference type="InterPro" id="IPR036589">
    <property type="entry name" value="HCY_dom_sf"/>
</dbReference>
<feature type="binding site" evidence="23">
    <location>
        <begin position="742"/>
        <end position="746"/>
    </location>
    <ligand>
        <name>methylcob(III)alamin</name>
        <dbReference type="ChEBI" id="CHEBI:28115"/>
    </ligand>
</feature>
<evidence type="ECO:0000256" key="17">
    <source>
        <dbReference type="ARBA" id="ARBA00023285"/>
    </source>
</evidence>
<dbReference type="NCBIfam" id="NF007024">
    <property type="entry name" value="PRK09490.1"/>
    <property type="match status" value="1"/>
</dbReference>
<feature type="binding site" evidence="23">
    <location>
        <position position="790"/>
    </location>
    <ligand>
        <name>methylcob(III)alamin</name>
        <dbReference type="ChEBI" id="CHEBI:28115"/>
    </ligand>
</feature>
<evidence type="ECO:0000256" key="16">
    <source>
        <dbReference type="ARBA" id="ARBA00023167"/>
    </source>
</evidence>
<evidence type="ECO:0000256" key="18">
    <source>
        <dbReference type="ARBA" id="ARBA00025552"/>
    </source>
</evidence>
<keyword evidence="10 21" id="KW-0846">Cobalamin</keyword>
<feature type="binding site" evidence="23">
    <location>
        <position position="846"/>
    </location>
    <ligand>
        <name>methylcob(III)alamin</name>
        <dbReference type="ChEBI" id="CHEBI:28115"/>
    </ligand>
</feature>